<dbReference type="PANTHER" id="PTHR34285:SF3">
    <property type="entry name" value="OS08G0510800 PROTEIN"/>
    <property type="match status" value="1"/>
</dbReference>
<evidence type="ECO:0000313" key="3">
    <source>
        <dbReference type="Proteomes" id="UP001604277"/>
    </source>
</evidence>
<comment type="caution">
    <text evidence="2">The sequence shown here is derived from an EMBL/GenBank/DDBJ whole genome shotgun (WGS) entry which is preliminary data.</text>
</comment>
<accession>A0ABD1SME1</accession>
<evidence type="ECO:0000256" key="1">
    <source>
        <dbReference type="SAM" id="MobiDB-lite"/>
    </source>
</evidence>
<dbReference type="PANTHER" id="PTHR34285">
    <property type="entry name" value="OS08G0510800 PROTEIN"/>
    <property type="match status" value="1"/>
</dbReference>
<reference evidence="3" key="1">
    <citation type="submission" date="2024-07" db="EMBL/GenBank/DDBJ databases">
        <title>Two chromosome-level genome assemblies of Korean endemic species Abeliophyllum distichum and Forsythia ovata (Oleaceae).</title>
        <authorList>
            <person name="Jang H."/>
        </authorList>
    </citation>
    <scope>NUCLEOTIDE SEQUENCE [LARGE SCALE GENOMIC DNA]</scope>
</reference>
<evidence type="ECO:0000313" key="2">
    <source>
        <dbReference type="EMBL" id="KAL2501661.1"/>
    </source>
</evidence>
<organism evidence="2 3">
    <name type="scientific">Forsythia ovata</name>
    <dbReference type="NCBI Taxonomy" id="205694"/>
    <lineage>
        <taxon>Eukaryota</taxon>
        <taxon>Viridiplantae</taxon>
        <taxon>Streptophyta</taxon>
        <taxon>Embryophyta</taxon>
        <taxon>Tracheophyta</taxon>
        <taxon>Spermatophyta</taxon>
        <taxon>Magnoliopsida</taxon>
        <taxon>eudicotyledons</taxon>
        <taxon>Gunneridae</taxon>
        <taxon>Pentapetalae</taxon>
        <taxon>asterids</taxon>
        <taxon>lamiids</taxon>
        <taxon>Lamiales</taxon>
        <taxon>Oleaceae</taxon>
        <taxon>Forsythieae</taxon>
        <taxon>Forsythia</taxon>
    </lineage>
</organism>
<gene>
    <name evidence="2" type="ORF">Fot_35509</name>
</gene>
<proteinExistence type="predicted"/>
<dbReference type="AlphaFoldDB" id="A0ABD1SME1"/>
<sequence>MKASIKFREEQKPLLRAKIPINILSCPFQSGIVAGESKELSLNLSTFFESGPSFKFSYRPNDSQNPFSFIFKTGIGYFGSPTKSPLTMSAEFNLIGNQNPSFFIHFKPNLGDFSVKKSHSSRFVKGLGDKLNGVVLPGENFLDNGYFKGNGFLPGVVESKVATGMIKGVLKGSEISAKTVLPLHDFAMVNFQWGLRVPSAEVAAEEIDAVVVGKKGDRAAGIRLPHLTMNKIGIEHVGKDESKRAKEGPGAKDADVVGVCLDVKRQLEFIQAENGLLRKALNDLRSDIGAGKMNIFPFEGEKNMNKYPGRVDTRSNGDKKSSEANEEFKKPMPKLV</sequence>
<name>A0ABD1SME1_9LAMI</name>
<feature type="region of interest" description="Disordered" evidence="1">
    <location>
        <begin position="302"/>
        <end position="336"/>
    </location>
</feature>
<keyword evidence="3" id="KW-1185">Reference proteome</keyword>
<feature type="compositionally biased region" description="Basic and acidic residues" evidence="1">
    <location>
        <begin position="302"/>
        <end position="330"/>
    </location>
</feature>
<dbReference type="Proteomes" id="UP001604277">
    <property type="component" value="Unassembled WGS sequence"/>
</dbReference>
<dbReference type="EMBL" id="JBFOLJ010000010">
    <property type="protein sequence ID" value="KAL2501661.1"/>
    <property type="molecule type" value="Genomic_DNA"/>
</dbReference>
<protein>
    <submittedName>
        <fullName evidence="2">Uncharacterized protein</fullName>
    </submittedName>
</protein>